<dbReference type="EMBL" id="JARJCN010000012">
    <property type="protein sequence ID" value="KAJ7095761.1"/>
    <property type="molecule type" value="Genomic_DNA"/>
</dbReference>
<evidence type="ECO:0000313" key="2">
    <source>
        <dbReference type="Proteomes" id="UP001222325"/>
    </source>
</evidence>
<name>A0AAD6UA43_9AGAR</name>
<dbReference type="Proteomes" id="UP001222325">
    <property type="component" value="Unassembled WGS sequence"/>
</dbReference>
<gene>
    <name evidence="1" type="ORF">B0H15DRAFT_964504</name>
</gene>
<proteinExistence type="predicted"/>
<comment type="caution">
    <text evidence="1">The sequence shown here is derived from an EMBL/GenBank/DDBJ whole genome shotgun (WGS) entry which is preliminary data.</text>
</comment>
<dbReference type="AlphaFoldDB" id="A0AAD6UA43"/>
<keyword evidence="2" id="KW-1185">Reference proteome</keyword>
<evidence type="ECO:0000313" key="1">
    <source>
        <dbReference type="EMBL" id="KAJ7095761.1"/>
    </source>
</evidence>
<accession>A0AAD6UA43</accession>
<reference evidence="1" key="1">
    <citation type="submission" date="2023-03" db="EMBL/GenBank/DDBJ databases">
        <title>Massive genome expansion in bonnet fungi (Mycena s.s.) driven by repeated elements and novel gene families across ecological guilds.</title>
        <authorList>
            <consortium name="Lawrence Berkeley National Laboratory"/>
            <person name="Harder C.B."/>
            <person name="Miyauchi S."/>
            <person name="Viragh M."/>
            <person name="Kuo A."/>
            <person name="Thoen E."/>
            <person name="Andreopoulos B."/>
            <person name="Lu D."/>
            <person name="Skrede I."/>
            <person name="Drula E."/>
            <person name="Henrissat B."/>
            <person name="Morin E."/>
            <person name="Kohler A."/>
            <person name="Barry K."/>
            <person name="LaButti K."/>
            <person name="Morin E."/>
            <person name="Salamov A."/>
            <person name="Lipzen A."/>
            <person name="Mereny Z."/>
            <person name="Hegedus B."/>
            <person name="Baldrian P."/>
            <person name="Stursova M."/>
            <person name="Weitz H."/>
            <person name="Taylor A."/>
            <person name="Grigoriev I.V."/>
            <person name="Nagy L.G."/>
            <person name="Martin F."/>
            <person name="Kauserud H."/>
        </authorList>
    </citation>
    <scope>NUCLEOTIDE SEQUENCE</scope>
    <source>
        <strain evidence="1">CBHHK173m</strain>
    </source>
</reference>
<protein>
    <submittedName>
        <fullName evidence="1">Uncharacterized protein</fullName>
    </submittedName>
</protein>
<organism evidence="1 2">
    <name type="scientific">Mycena belliarum</name>
    <dbReference type="NCBI Taxonomy" id="1033014"/>
    <lineage>
        <taxon>Eukaryota</taxon>
        <taxon>Fungi</taxon>
        <taxon>Dikarya</taxon>
        <taxon>Basidiomycota</taxon>
        <taxon>Agaricomycotina</taxon>
        <taxon>Agaricomycetes</taxon>
        <taxon>Agaricomycetidae</taxon>
        <taxon>Agaricales</taxon>
        <taxon>Marasmiineae</taxon>
        <taxon>Mycenaceae</taxon>
        <taxon>Mycena</taxon>
    </lineage>
</organism>
<sequence length="225" mass="24858">MPRVRDRQAWFLPVATSGFKHTWFKHIGVQHAHATQDSLSIGKAHASQIASGHLVWFERLSLKLAMETCTSVRRRRLVEVMRRARGRIIIILNFGRWAPSAEPRACDMIIVHTYPGRASAGPRTRFTRPRANPVTQTLTKDKDKRRGAGWIWLGPSAAGAQEARRDKALQVASTKKTIALWPGSALVLSVVTHTGSRGGSTSIGRAAASVSCFLFRDSCGPWGIR</sequence>